<comment type="cofactor">
    <cofactor evidence="1">
        <name>Fe cation</name>
        <dbReference type="ChEBI" id="CHEBI:24875"/>
    </cofactor>
</comment>
<comment type="caution">
    <text evidence="8">The sequence shown here is derived from an EMBL/GenBank/DDBJ whole genome shotgun (WGS) entry which is preliminary data.</text>
</comment>
<keyword evidence="9" id="KW-1185">Reference proteome</keyword>
<evidence type="ECO:0000256" key="6">
    <source>
        <dbReference type="ARBA" id="ARBA00023014"/>
    </source>
</evidence>
<protein>
    <submittedName>
        <fullName evidence="8">(2Fe-2S)-binding protein</fullName>
    </submittedName>
</protein>
<keyword evidence="5" id="KW-0408">Iron</keyword>
<dbReference type="CDD" id="cd03469">
    <property type="entry name" value="Rieske_RO_Alpha_N"/>
    <property type="match status" value="1"/>
</dbReference>
<dbReference type="Gene3D" id="2.102.10.10">
    <property type="entry name" value="Rieske [2Fe-2S] iron-sulphur domain"/>
    <property type="match status" value="1"/>
</dbReference>
<evidence type="ECO:0000256" key="2">
    <source>
        <dbReference type="ARBA" id="ARBA00022714"/>
    </source>
</evidence>
<dbReference type="GO" id="GO:0051537">
    <property type="term" value="F:2 iron, 2 sulfur cluster binding"/>
    <property type="evidence" value="ECO:0007669"/>
    <property type="project" value="UniProtKB-KW"/>
</dbReference>
<evidence type="ECO:0000256" key="4">
    <source>
        <dbReference type="ARBA" id="ARBA00023002"/>
    </source>
</evidence>
<dbReference type="Proteomes" id="UP000642070">
    <property type="component" value="Unassembled WGS sequence"/>
</dbReference>
<keyword evidence="4" id="KW-0560">Oxidoreductase</keyword>
<dbReference type="PROSITE" id="PS51296">
    <property type="entry name" value="RIESKE"/>
    <property type="match status" value="1"/>
</dbReference>
<sequence length="386" mass="41242">MAAPLDPLALEAALRPFGESFTLPAAAYTDPSVLAWERRHLFAGGWTCVGRLAELSAGCTQRAVTVGDVGVLLTFGPDGGPGGVRAFANVCRHRGHELLPDGSAADRPSAVCPYHGWAFKLDGSLATAPHMAGVANFDAAALGLVELRAAVRHGWVLVNAGAAAPPVDEYVGVLDGLLTPYNLETLKLGDRHVYEVAANWKVIVENYQECYHCPLIHPELCKVSPPTSGDNWALPGAWVGGTMDLRDHAETMSFDGRGAGAFIDGAPRRTILYVALFPNLLISAHPDYVMTHRLTPIEPGRTAIECSWYFEPSIDATAYAVDFWDLTNRQDWAACESVQRGVSSPHFVPGPLASNEDAVYQWISLVASAYLDPAAALRAAVSPASS</sequence>
<dbReference type="RefSeq" id="WP_190256872.1">
    <property type="nucleotide sequence ID" value="NZ_BMPI01000083.1"/>
</dbReference>
<evidence type="ECO:0000256" key="3">
    <source>
        <dbReference type="ARBA" id="ARBA00022723"/>
    </source>
</evidence>
<evidence type="ECO:0000313" key="8">
    <source>
        <dbReference type="EMBL" id="GGM80208.1"/>
    </source>
</evidence>
<dbReference type="AlphaFoldDB" id="A0A917UDX6"/>
<reference evidence="8" key="2">
    <citation type="submission" date="2020-09" db="EMBL/GenBank/DDBJ databases">
        <authorList>
            <person name="Sun Q."/>
            <person name="Ohkuma M."/>
        </authorList>
    </citation>
    <scope>NUCLEOTIDE SEQUENCE</scope>
    <source>
        <strain evidence="8">JCM 19831</strain>
    </source>
</reference>
<keyword evidence="6" id="KW-0411">Iron-sulfur</keyword>
<name>A0A917UDX6_9ACTN</name>
<evidence type="ECO:0000313" key="9">
    <source>
        <dbReference type="Proteomes" id="UP000642070"/>
    </source>
</evidence>
<evidence type="ECO:0000256" key="5">
    <source>
        <dbReference type="ARBA" id="ARBA00023004"/>
    </source>
</evidence>
<keyword evidence="2" id="KW-0001">2Fe-2S</keyword>
<feature type="domain" description="Rieske" evidence="7">
    <location>
        <begin position="46"/>
        <end position="158"/>
    </location>
</feature>
<dbReference type="InterPro" id="IPR001663">
    <property type="entry name" value="Rng_hydr_dOase-A"/>
</dbReference>
<dbReference type="EMBL" id="BMPI01000083">
    <property type="protein sequence ID" value="GGM80208.1"/>
    <property type="molecule type" value="Genomic_DNA"/>
</dbReference>
<dbReference type="PANTHER" id="PTHR43756">
    <property type="entry name" value="CHOLINE MONOOXYGENASE, CHLOROPLASTIC"/>
    <property type="match status" value="1"/>
</dbReference>
<dbReference type="SUPFAM" id="SSF55961">
    <property type="entry name" value="Bet v1-like"/>
    <property type="match status" value="1"/>
</dbReference>
<dbReference type="GO" id="GO:0005506">
    <property type="term" value="F:iron ion binding"/>
    <property type="evidence" value="ECO:0007669"/>
    <property type="project" value="InterPro"/>
</dbReference>
<keyword evidence="3" id="KW-0479">Metal-binding</keyword>
<dbReference type="SUPFAM" id="SSF50022">
    <property type="entry name" value="ISP domain"/>
    <property type="match status" value="1"/>
</dbReference>
<dbReference type="GO" id="GO:0016705">
    <property type="term" value="F:oxidoreductase activity, acting on paired donors, with incorporation or reduction of molecular oxygen"/>
    <property type="evidence" value="ECO:0007669"/>
    <property type="project" value="UniProtKB-ARBA"/>
</dbReference>
<gene>
    <name evidence="8" type="ORF">GCM10007977_097140</name>
</gene>
<evidence type="ECO:0000259" key="7">
    <source>
        <dbReference type="PROSITE" id="PS51296"/>
    </source>
</evidence>
<dbReference type="Gene3D" id="3.90.380.10">
    <property type="entry name" value="Naphthalene 1,2-dioxygenase Alpha Subunit, Chain A, domain 1"/>
    <property type="match status" value="1"/>
</dbReference>
<dbReference type="Pfam" id="PF00848">
    <property type="entry name" value="Ring_hydroxyl_A"/>
    <property type="match status" value="1"/>
</dbReference>
<dbReference type="CDD" id="cd08884">
    <property type="entry name" value="RHO_alpha_C_GbcA-like"/>
    <property type="match status" value="1"/>
</dbReference>
<accession>A0A917UDX6</accession>
<dbReference type="PRINTS" id="PR00090">
    <property type="entry name" value="RNGDIOXGNASE"/>
</dbReference>
<dbReference type="InterPro" id="IPR015879">
    <property type="entry name" value="Ring_hydroxy_dOase_asu_C_dom"/>
</dbReference>
<dbReference type="GO" id="GO:0004497">
    <property type="term" value="F:monooxygenase activity"/>
    <property type="evidence" value="ECO:0007669"/>
    <property type="project" value="UniProtKB-ARBA"/>
</dbReference>
<dbReference type="Pfam" id="PF00355">
    <property type="entry name" value="Rieske"/>
    <property type="match status" value="1"/>
</dbReference>
<reference evidence="8" key="1">
    <citation type="journal article" date="2014" name="Int. J. Syst. Evol. Microbiol.">
        <title>Complete genome sequence of Corynebacterium casei LMG S-19264T (=DSM 44701T), isolated from a smear-ripened cheese.</title>
        <authorList>
            <consortium name="US DOE Joint Genome Institute (JGI-PGF)"/>
            <person name="Walter F."/>
            <person name="Albersmeier A."/>
            <person name="Kalinowski J."/>
            <person name="Ruckert C."/>
        </authorList>
    </citation>
    <scope>NUCLEOTIDE SEQUENCE</scope>
    <source>
        <strain evidence="8">JCM 19831</strain>
    </source>
</reference>
<evidence type="ECO:0000256" key="1">
    <source>
        <dbReference type="ARBA" id="ARBA00001962"/>
    </source>
</evidence>
<proteinExistence type="predicted"/>
<dbReference type="InterPro" id="IPR017941">
    <property type="entry name" value="Rieske_2Fe-2S"/>
</dbReference>
<dbReference type="PANTHER" id="PTHR43756:SF5">
    <property type="entry name" value="CHOLINE MONOOXYGENASE, CHLOROPLASTIC"/>
    <property type="match status" value="1"/>
</dbReference>
<dbReference type="InterPro" id="IPR036922">
    <property type="entry name" value="Rieske_2Fe-2S_sf"/>
</dbReference>
<organism evidence="8 9">
    <name type="scientific">Dactylosporangium sucinum</name>
    <dbReference type="NCBI Taxonomy" id="1424081"/>
    <lineage>
        <taxon>Bacteria</taxon>
        <taxon>Bacillati</taxon>
        <taxon>Actinomycetota</taxon>
        <taxon>Actinomycetes</taxon>
        <taxon>Micromonosporales</taxon>
        <taxon>Micromonosporaceae</taxon>
        <taxon>Dactylosporangium</taxon>
    </lineage>
</organism>